<keyword evidence="8" id="KW-0804">Transcription</keyword>
<dbReference type="GO" id="GO:0000981">
    <property type="term" value="F:DNA-binding transcription factor activity, RNA polymerase II-specific"/>
    <property type="evidence" value="ECO:0007669"/>
    <property type="project" value="TreeGrafter"/>
</dbReference>
<protein>
    <recommendedName>
        <fullName evidence="12">C2H2-type domain-containing protein</fullName>
    </recommendedName>
</protein>
<evidence type="ECO:0000259" key="12">
    <source>
        <dbReference type="PROSITE" id="PS50157"/>
    </source>
</evidence>
<name>A0A4Y2QTZ8_ARAVE</name>
<keyword evidence="5" id="KW-0862">Zinc</keyword>
<dbReference type="InterPro" id="IPR050457">
    <property type="entry name" value="ZnFinger_BTB_dom_contain"/>
</dbReference>
<sequence length="236" mass="25848">MLEHSTRSIGHIGLSACFGWTEKPSGPHQAQYSHRFRQSNQASYRDFGEHFSEVQSRSHGIPNEWESIVPSAEVTPVNSSSHPLPISPQYSDLGGVSSESVTVSQLNEEEDTSGVQNTVGDSFHSEDRRRDETVRKNHPLCSASASAPAAGPSKTSFEYSGESNHSCSFCAKIFANKIKLRRHIGVHTGEKEFECGSCGCGFTMKYWLHKHLHSSSGKKPFICEGCGNGFPLKCGL</sequence>
<evidence type="ECO:0000313" key="13">
    <source>
        <dbReference type="EMBL" id="GBN66801.1"/>
    </source>
</evidence>
<dbReference type="SUPFAM" id="SSF57667">
    <property type="entry name" value="beta-beta-alpha zinc fingers"/>
    <property type="match status" value="1"/>
</dbReference>
<evidence type="ECO:0000256" key="11">
    <source>
        <dbReference type="SAM" id="MobiDB-lite"/>
    </source>
</evidence>
<keyword evidence="6" id="KW-0805">Transcription regulation</keyword>
<keyword evidence="9" id="KW-0539">Nucleus</keyword>
<dbReference type="Proteomes" id="UP000499080">
    <property type="component" value="Unassembled WGS sequence"/>
</dbReference>
<feature type="non-terminal residue" evidence="13">
    <location>
        <position position="236"/>
    </location>
</feature>
<keyword evidence="14" id="KW-1185">Reference proteome</keyword>
<comment type="caution">
    <text evidence="13">The sequence shown here is derived from an EMBL/GenBank/DDBJ whole genome shotgun (WGS) entry which is preliminary data.</text>
</comment>
<dbReference type="InterPro" id="IPR036236">
    <property type="entry name" value="Znf_C2H2_sf"/>
</dbReference>
<keyword evidence="2" id="KW-0479">Metal-binding</keyword>
<proteinExistence type="predicted"/>
<feature type="domain" description="C2H2-type" evidence="12">
    <location>
        <begin position="165"/>
        <end position="192"/>
    </location>
</feature>
<reference evidence="13 14" key="1">
    <citation type="journal article" date="2019" name="Sci. Rep.">
        <title>Orb-weaving spider Araneus ventricosus genome elucidates the spidroin gene catalogue.</title>
        <authorList>
            <person name="Kono N."/>
            <person name="Nakamura H."/>
            <person name="Ohtoshi R."/>
            <person name="Moran D.A.P."/>
            <person name="Shinohara A."/>
            <person name="Yoshida Y."/>
            <person name="Fujiwara M."/>
            <person name="Mori M."/>
            <person name="Tomita M."/>
            <person name="Arakawa K."/>
        </authorList>
    </citation>
    <scope>NUCLEOTIDE SEQUENCE [LARGE SCALE GENOMIC DNA]</scope>
</reference>
<feature type="domain" description="C2H2-type" evidence="12">
    <location>
        <begin position="193"/>
        <end position="220"/>
    </location>
</feature>
<dbReference type="GO" id="GO:0005634">
    <property type="term" value="C:nucleus"/>
    <property type="evidence" value="ECO:0007669"/>
    <property type="project" value="UniProtKB-SubCell"/>
</dbReference>
<accession>A0A4Y2QTZ8</accession>
<evidence type="ECO:0000256" key="7">
    <source>
        <dbReference type="ARBA" id="ARBA00023125"/>
    </source>
</evidence>
<dbReference type="SMART" id="SM00355">
    <property type="entry name" value="ZnF_C2H2"/>
    <property type="match status" value="1"/>
</dbReference>
<dbReference type="OrthoDB" id="8117402at2759"/>
<evidence type="ECO:0000256" key="4">
    <source>
        <dbReference type="ARBA" id="ARBA00022771"/>
    </source>
</evidence>
<evidence type="ECO:0000256" key="5">
    <source>
        <dbReference type="ARBA" id="ARBA00022833"/>
    </source>
</evidence>
<keyword evidence="4 10" id="KW-0863">Zinc-finger</keyword>
<evidence type="ECO:0000313" key="14">
    <source>
        <dbReference type="Proteomes" id="UP000499080"/>
    </source>
</evidence>
<feature type="compositionally biased region" description="Polar residues" evidence="11">
    <location>
        <begin position="97"/>
        <end position="106"/>
    </location>
</feature>
<feature type="compositionally biased region" description="Low complexity" evidence="11">
    <location>
        <begin position="142"/>
        <end position="152"/>
    </location>
</feature>
<dbReference type="Gene3D" id="3.30.160.60">
    <property type="entry name" value="Classic Zinc Finger"/>
    <property type="match status" value="2"/>
</dbReference>
<dbReference type="InterPro" id="IPR013087">
    <property type="entry name" value="Znf_C2H2_type"/>
</dbReference>
<gene>
    <name evidence="13" type="ORF">AVEN_75696_1</name>
</gene>
<dbReference type="PANTHER" id="PTHR46105:SF5">
    <property type="entry name" value="ZINC FINGER AND BTB DOMAIN-CONTAINING PROTEIN 44 ISOFORM X1"/>
    <property type="match status" value="1"/>
</dbReference>
<evidence type="ECO:0000256" key="2">
    <source>
        <dbReference type="ARBA" id="ARBA00022723"/>
    </source>
</evidence>
<feature type="region of interest" description="Disordered" evidence="11">
    <location>
        <begin position="74"/>
        <end position="152"/>
    </location>
</feature>
<dbReference type="PANTHER" id="PTHR46105">
    <property type="entry name" value="AGAP004733-PA"/>
    <property type="match status" value="1"/>
</dbReference>
<evidence type="ECO:0000256" key="1">
    <source>
        <dbReference type="ARBA" id="ARBA00004123"/>
    </source>
</evidence>
<dbReference type="AlphaFoldDB" id="A0A4Y2QTZ8"/>
<dbReference type="GO" id="GO:0008270">
    <property type="term" value="F:zinc ion binding"/>
    <property type="evidence" value="ECO:0007669"/>
    <property type="project" value="UniProtKB-KW"/>
</dbReference>
<evidence type="ECO:0000256" key="10">
    <source>
        <dbReference type="PROSITE-ProRule" id="PRU00042"/>
    </source>
</evidence>
<organism evidence="13 14">
    <name type="scientific">Araneus ventricosus</name>
    <name type="common">Orbweaver spider</name>
    <name type="synonym">Epeira ventricosa</name>
    <dbReference type="NCBI Taxonomy" id="182803"/>
    <lineage>
        <taxon>Eukaryota</taxon>
        <taxon>Metazoa</taxon>
        <taxon>Ecdysozoa</taxon>
        <taxon>Arthropoda</taxon>
        <taxon>Chelicerata</taxon>
        <taxon>Arachnida</taxon>
        <taxon>Araneae</taxon>
        <taxon>Araneomorphae</taxon>
        <taxon>Entelegynae</taxon>
        <taxon>Araneoidea</taxon>
        <taxon>Araneidae</taxon>
        <taxon>Araneus</taxon>
    </lineage>
</organism>
<keyword evidence="7" id="KW-0238">DNA-binding</keyword>
<evidence type="ECO:0000256" key="3">
    <source>
        <dbReference type="ARBA" id="ARBA00022737"/>
    </source>
</evidence>
<dbReference type="EMBL" id="BGPR01140568">
    <property type="protein sequence ID" value="GBN66801.1"/>
    <property type="molecule type" value="Genomic_DNA"/>
</dbReference>
<feature type="compositionally biased region" description="Basic and acidic residues" evidence="11">
    <location>
        <begin position="123"/>
        <end position="135"/>
    </location>
</feature>
<evidence type="ECO:0000256" key="9">
    <source>
        <dbReference type="ARBA" id="ARBA00023242"/>
    </source>
</evidence>
<keyword evidence="3" id="KW-0677">Repeat</keyword>
<evidence type="ECO:0000256" key="8">
    <source>
        <dbReference type="ARBA" id="ARBA00023163"/>
    </source>
</evidence>
<dbReference type="PROSITE" id="PS50157">
    <property type="entry name" value="ZINC_FINGER_C2H2_2"/>
    <property type="match status" value="2"/>
</dbReference>
<dbReference type="GO" id="GO:0000978">
    <property type="term" value="F:RNA polymerase II cis-regulatory region sequence-specific DNA binding"/>
    <property type="evidence" value="ECO:0007669"/>
    <property type="project" value="TreeGrafter"/>
</dbReference>
<comment type="subcellular location">
    <subcellularLocation>
        <location evidence="1">Nucleus</location>
    </subcellularLocation>
</comment>
<dbReference type="PROSITE" id="PS00028">
    <property type="entry name" value="ZINC_FINGER_C2H2_1"/>
    <property type="match status" value="1"/>
</dbReference>
<evidence type="ECO:0000256" key="6">
    <source>
        <dbReference type="ARBA" id="ARBA00023015"/>
    </source>
</evidence>